<reference evidence="9" key="1">
    <citation type="journal article" date="2019" name="Int. J. Syst. Evol. Microbiol.">
        <title>The Global Catalogue of Microorganisms (GCM) 10K type strain sequencing project: providing services to taxonomists for standard genome sequencing and annotation.</title>
        <authorList>
            <consortium name="The Broad Institute Genomics Platform"/>
            <consortium name="The Broad Institute Genome Sequencing Center for Infectious Disease"/>
            <person name="Wu L."/>
            <person name="Ma J."/>
        </authorList>
    </citation>
    <scope>NUCLEOTIDE SEQUENCE [LARGE SCALE GENOMIC DNA]</scope>
    <source>
        <strain evidence="9">CGMCC 1.15474</strain>
    </source>
</reference>
<sequence>MSKNWFLVYFAVIFEVSWVTGLKHANSTLAWIMTILSILISFYLLIYATKRLPISTVYAVFTGLGATGTVIIELLFFSHEINWVKVGLCAILIAGVVGLKMVTDDHQTPSSKGEI</sequence>
<dbReference type="PANTHER" id="PTHR30561:SF7">
    <property type="entry name" value="GUANIDINIUM EFFLUX SYSTEM SUBUNIT GDNC-RELATED"/>
    <property type="match status" value="1"/>
</dbReference>
<keyword evidence="3 6" id="KW-0812">Transmembrane</keyword>
<dbReference type="SUPFAM" id="SSF103481">
    <property type="entry name" value="Multidrug resistance efflux transporter EmrE"/>
    <property type="match status" value="1"/>
</dbReference>
<keyword evidence="5 7" id="KW-0472">Membrane</keyword>
<comment type="caution">
    <text evidence="8">The sequence shown here is derived from an EMBL/GenBank/DDBJ whole genome shotgun (WGS) entry which is preliminary data.</text>
</comment>
<proteinExistence type="inferred from homology"/>
<dbReference type="InterPro" id="IPR000390">
    <property type="entry name" value="Small_drug/metabolite_transptr"/>
</dbReference>
<keyword evidence="9" id="KW-1185">Reference proteome</keyword>
<accession>A0ABW5C3Y9</accession>
<evidence type="ECO:0000313" key="8">
    <source>
        <dbReference type="EMBL" id="MFD2215965.1"/>
    </source>
</evidence>
<protein>
    <submittedName>
        <fullName evidence="8">DMT family transporter</fullName>
    </submittedName>
</protein>
<name>A0ABW5C3Y9_9BACI</name>
<evidence type="ECO:0000256" key="5">
    <source>
        <dbReference type="ARBA" id="ARBA00023136"/>
    </source>
</evidence>
<keyword evidence="4 7" id="KW-1133">Transmembrane helix</keyword>
<comment type="similarity">
    <text evidence="6">Belongs to the drug/metabolite transporter (DMT) superfamily. Small multidrug resistance (SMR) (TC 2.A.7.1) family.</text>
</comment>
<feature type="transmembrane region" description="Helical" evidence="7">
    <location>
        <begin position="83"/>
        <end position="102"/>
    </location>
</feature>
<evidence type="ECO:0000313" key="9">
    <source>
        <dbReference type="Proteomes" id="UP001597318"/>
    </source>
</evidence>
<gene>
    <name evidence="8" type="ORF">ACFSKK_19955</name>
</gene>
<feature type="transmembrane region" description="Helical" evidence="7">
    <location>
        <begin position="58"/>
        <end position="77"/>
    </location>
</feature>
<evidence type="ECO:0000256" key="2">
    <source>
        <dbReference type="ARBA" id="ARBA00022475"/>
    </source>
</evidence>
<dbReference type="InterPro" id="IPR037185">
    <property type="entry name" value="EmrE-like"/>
</dbReference>
<dbReference type="Gene3D" id="1.10.3730.20">
    <property type="match status" value="1"/>
</dbReference>
<dbReference type="Proteomes" id="UP001597318">
    <property type="component" value="Unassembled WGS sequence"/>
</dbReference>
<dbReference type="PANTHER" id="PTHR30561">
    <property type="entry name" value="SMR FAMILY PROTON-DEPENDENT DRUG EFFLUX TRANSPORTER SUGE"/>
    <property type="match status" value="1"/>
</dbReference>
<dbReference type="Pfam" id="PF00893">
    <property type="entry name" value="Multi_Drug_Res"/>
    <property type="match status" value="1"/>
</dbReference>
<comment type="subcellular location">
    <subcellularLocation>
        <location evidence="1 6">Cell membrane</location>
        <topology evidence="1 6">Multi-pass membrane protein</topology>
    </subcellularLocation>
</comment>
<evidence type="ECO:0000256" key="3">
    <source>
        <dbReference type="ARBA" id="ARBA00022692"/>
    </source>
</evidence>
<feature type="transmembrane region" description="Helical" evidence="7">
    <location>
        <begin position="28"/>
        <end position="46"/>
    </location>
</feature>
<evidence type="ECO:0000256" key="1">
    <source>
        <dbReference type="ARBA" id="ARBA00004651"/>
    </source>
</evidence>
<keyword evidence="2" id="KW-1003">Cell membrane</keyword>
<dbReference type="RefSeq" id="WP_247345703.1">
    <property type="nucleotide sequence ID" value="NZ_CP095550.1"/>
</dbReference>
<evidence type="ECO:0000256" key="4">
    <source>
        <dbReference type="ARBA" id="ARBA00022989"/>
    </source>
</evidence>
<organism evidence="8 9">
    <name type="scientific">Metabacillus endolithicus</name>
    <dbReference type="NCBI Taxonomy" id="1535204"/>
    <lineage>
        <taxon>Bacteria</taxon>
        <taxon>Bacillati</taxon>
        <taxon>Bacillota</taxon>
        <taxon>Bacilli</taxon>
        <taxon>Bacillales</taxon>
        <taxon>Bacillaceae</taxon>
        <taxon>Metabacillus</taxon>
    </lineage>
</organism>
<evidence type="ECO:0000256" key="6">
    <source>
        <dbReference type="RuleBase" id="RU003942"/>
    </source>
</evidence>
<evidence type="ECO:0000256" key="7">
    <source>
        <dbReference type="SAM" id="Phobius"/>
    </source>
</evidence>
<dbReference type="EMBL" id="JBHUIK010000005">
    <property type="protein sequence ID" value="MFD2215965.1"/>
    <property type="molecule type" value="Genomic_DNA"/>
</dbReference>
<dbReference type="InterPro" id="IPR045324">
    <property type="entry name" value="Small_multidrug_res"/>
</dbReference>
<feature type="transmembrane region" description="Helical" evidence="7">
    <location>
        <begin position="5"/>
        <end position="22"/>
    </location>
</feature>